<dbReference type="AlphaFoldDB" id="A0A1E4U0T1"/>
<organism evidence="1 2">
    <name type="scientific">Pachysolen tannophilus NRRL Y-2460</name>
    <dbReference type="NCBI Taxonomy" id="669874"/>
    <lineage>
        <taxon>Eukaryota</taxon>
        <taxon>Fungi</taxon>
        <taxon>Dikarya</taxon>
        <taxon>Ascomycota</taxon>
        <taxon>Saccharomycotina</taxon>
        <taxon>Pichiomycetes</taxon>
        <taxon>Pachysolenaceae</taxon>
        <taxon>Pachysolen</taxon>
    </lineage>
</organism>
<name>A0A1E4U0T1_PACTA</name>
<proteinExistence type="predicted"/>
<gene>
    <name evidence="1" type="ORF">PACTADRAFT_47490</name>
</gene>
<evidence type="ECO:0000313" key="2">
    <source>
        <dbReference type="Proteomes" id="UP000094236"/>
    </source>
</evidence>
<dbReference type="Proteomes" id="UP000094236">
    <property type="component" value="Unassembled WGS sequence"/>
</dbReference>
<protein>
    <submittedName>
        <fullName evidence="1">Uncharacterized protein</fullName>
    </submittedName>
</protein>
<keyword evidence="2" id="KW-1185">Reference proteome</keyword>
<evidence type="ECO:0000313" key="1">
    <source>
        <dbReference type="EMBL" id="ODV97602.1"/>
    </source>
</evidence>
<accession>A0A1E4U0T1</accession>
<reference evidence="2" key="1">
    <citation type="submission" date="2016-05" db="EMBL/GenBank/DDBJ databases">
        <title>Comparative genomics of biotechnologically important yeasts.</title>
        <authorList>
            <consortium name="DOE Joint Genome Institute"/>
            <person name="Riley R."/>
            <person name="Haridas S."/>
            <person name="Wolfe K.H."/>
            <person name="Lopes M.R."/>
            <person name="Hittinger C.T."/>
            <person name="Goker M."/>
            <person name="Salamov A."/>
            <person name="Wisecaver J."/>
            <person name="Long T.M."/>
            <person name="Aerts A.L."/>
            <person name="Barry K."/>
            <person name="Choi C."/>
            <person name="Clum A."/>
            <person name="Coughlan A.Y."/>
            <person name="Deshpande S."/>
            <person name="Douglass A.P."/>
            <person name="Hanson S.J."/>
            <person name="Klenk H.-P."/>
            <person name="Labutti K."/>
            <person name="Lapidus A."/>
            <person name="Lindquist E."/>
            <person name="Lipzen A."/>
            <person name="Meier-Kolthoff J.P."/>
            <person name="Ohm R.A."/>
            <person name="Otillar R.P."/>
            <person name="Pangilinan J."/>
            <person name="Peng Y."/>
            <person name="Rokas A."/>
            <person name="Rosa C.A."/>
            <person name="Scheuner C."/>
            <person name="Sibirny A.A."/>
            <person name="Slot J.C."/>
            <person name="Stielow J.B."/>
            <person name="Sun H."/>
            <person name="Kurtzman C.P."/>
            <person name="Blackwell M."/>
            <person name="Grigoriev I.V."/>
            <person name="Jeffries T.W."/>
        </authorList>
    </citation>
    <scope>NUCLEOTIDE SEQUENCE [LARGE SCALE GENOMIC DNA]</scope>
    <source>
        <strain evidence="2">NRRL Y-2460</strain>
    </source>
</reference>
<sequence length="346" mass="39396">MHSKSKNGEGDPAVTDFIPFSSSSSSLFYDALKGYSTKNRSNKISATRISKLINENSLRKVEDLDDQAVTRGRKRKFNVFKDRDMMVEPEHMYTPLTPISNTQKVSNFMTKPSEYPVANLSGSGSSISQAAVSPRISLSEITKKSKNLSNIMSNEKLPVVPKEIFANKLSTLLPKIVNEVAYFKTEQDIENGDSLLPIDNFNGKNRETVIPAYINSNYPVFQLENSLSRQLFKDVQSVTSWYNAKNFNHIEVPTDQFLSTHKPTHLIRSLQKINSFLYVARIVDMKDFKVETVILNKVRDNIHHSKVFQDIGSLCFKEIYLGSGKKLIEKSDQDNIFIYSKWKIFL</sequence>
<dbReference type="EMBL" id="KV454011">
    <property type="protein sequence ID" value="ODV97602.1"/>
    <property type="molecule type" value="Genomic_DNA"/>
</dbReference>